<reference evidence="1 2" key="1">
    <citation type="submission" date="2020-02" db="EMBL/GenBank/DDBJ databases">
        <title>Characterization of phylogenetic diversity of novel bifidobacterial species isolated in Czech ZOOs.</title>
        <authorList>
            <person name="Lugli G.A."/>
            <person name="Vera N.B."/>
            <person name="Ventura M."/>
        </authorList>
    </citation>
    <scope>NUCLEOTIDE SEQUENCE [LARGE SCALE GENOMIC DNA]</scope>
    <source>
        <strain evidence="1 2">DSM 109957</strain>
    </source>
</reference>
<organism evidence="1 2">
    <name type="scientific">Bifidobacterium oedipodis</name>
    <dbReference type="NCBI Taxonomy" id="2675322"/>
    <lineage>
        <taxon>Bacteria</taxon>
        <taxon>Bacillati</taxon>
        <taxon>Actinomycetota</taxon>
        <taxon>Actinomycetes</taxon>
        <taxon>Bifidobacteriales</taxon>
        <taxon>Bifidobacteriaceae</taxon>
        <taxon>Bifidobacterium</taxon>
    </lineage>
</organism>
<dbReference type="AlphaFoldDB" id="A0A7Y0HRK2"/>
<evidence type="ECO:0000313" key="2">
    <source>
        <dbReference type="Proteomes" id="UP000532194"/>
    </source>
</evidence>
<dbReference type="Proteomes" id="UP000532194">
    <property type="component" value="Unassembled WGS sequence"/>
</dbReference>
<comment type="caution">
    <text evidence="1">The sequence shown here is derived from an EMBL/GenBank/DDBJ whole genome shotgun (WGS) entry which is preliminary data.</text>
</comment>
<proteinExistence type="predicted"/>
<gene>
    <name evidence="1" type="ORF">G1C95_0156</name>
</gene>
<protein>
    <submittedName>
        <fullName evidence="1">Uncharacterized protein</fullName>
    </submittedName>
</protein>
<dbReference type="EMBL" id="JAAIII010000001">
    <property type="protein sequence ID" value="NMM92971.1"/>
    <property type="molecule type" value="Genomic_DNA"/>
</dbReference>
<evidence type="ECO:0000313" key="1">
    <source>
        <dbReference type="EMBL" id="NMM92971.1"/>
    </source>
</evidence>
<accession>A0A7Y0HRK2</accession>
<keyword evidence="2" id="KW-1185">Reference proteome</keyword>
<name>A0A7Y0HRK2_9BIFI</name>
<sequence>MSYETAFHKTNDRSNSLETPLQHVIQTGALSDTSTYALHMMREYPSRIVIDTMKAQSTRSIDVHSHH</sequence>